<dbReference type="EMBL" id="FOTS01000014">
    <property type="protein sequence ID" value="SFL70152.1"/>
    <property type="molecule type" value="Genomic_DNA"/>
</dbReference>
<keyword evidence="2" id="KW-1185">Reference proteome</keyword>
<protein>
    <submittedName>
        <fullName evidence="1">Uncharacterized protein</fullName>
    </submittedName>
</protein>
<dbReference type="AlphaFoldDB" id="A0A1I4JUD6"/>
<sequence length="82" mass="9822">MDHTHISKSIIIGVLLEEYERLSDMEKAYQKRGDNSIVAQIQYEREFIRKSFEANGLDLDKMVWNQWEMNRWTVAPKKNNHP</sequence>
<dbReference type="RefSeq" id="WP_090935752.1">
    <property type="nucleotide sequence ID" value="NZ_FOTS01000014.1"/>
</dbReference>
<proteinExistence type="predicted"/>
<dbReference type="Proteomes" id="UP000199520">
    <property type="component" value="Unassembled WGS sequence"/>
</dbReference>
<accession>A0A1I4JUD6</accession>
<organism evidence="1 2">
    <name type="scientific">Pelosinus propionicus DSM 13327</name>
    <dbReference type="NCBI Taxonomy" id="1123291"/>
    <lineage>
        <taxon>Bacteria</taxon>
        <taxon>Bacillati</taxon>
        <taxon>Bacillota</taxon>
        <taxon>Negativicutes</taxon>
        <taxon>Selenomonadales</taxon>
        <taxon>Sporomusaceae</taxon>
        <taxon>Pelosinus</taxon>
    </lineage>
</organism>
<name>A0A1I4JUD6_9FIRM</name>
<dbReference type="OrthoDB" id="9984131at2"/>
<dbReference type="STRING" id="1123291.SAMN04490355_101429"/>
<evidence type="ECO:0000313" key="1">
    <source>
        <dbReference type="EMBL" id="SFL70152.1"/>
    </source>
</evidence>
<evidence type="ECO:0000313" key="2">
    <source>
        <dbReference type="Proteomes" id="UP000199520"/>
    </source>
</evidence>
<gene>
    <name evidence="1" type="ORF">SAMN04490355_101429</name>
</gene>
<reference evidence="2" key="1">
    <citation type="submission" date="2016-10" db="EMBL/GenBank/DDBJ databases">
        <authorList>
            <person name="Varghese N."/>
            <person name="Submissions S."/>
        </authorList>
    </citation>
    <scope>NUCLEOTIDE SEQUENCE [LARGE SCALE GENOMIC DNA]</scope>
    <source>
        <strain evidence="2">DSM 13327</strain>
    </source>
</reference>